<evidence type="ECO:0000256" key="12">
    <source>
        <dbReference type="ARBA" id="ARBA00023157"/>
    </source>
</evidence>
<keyword evidence="9 18" id="KW-0720">Serine protease</keyword>
<dbReference type="SUPFAM" id="SSF52743">
    <property type="entry name" value="Subtilisin-like"/>
    <property type="match status" value="1"/>
</dbReference>
<dbReference type="AlphaFoldDB" id="A0A069DNI2"/>
<dbReference type="PANTHER" id="PTHR14218:SF15">
    <property type="entry name" value="TRIPEPTIDYL-PEPTIDASE 1"/>
    <property type="match status" value="1"/>
</dbReference>
<evidence type="ECO:0000256" key="17">
    <source>
        <dbReference type="ARBA" id="ARBA00045460"/>
    </source>
</evidence>
<comment type="catalytic activity">
    <reaction evidence="1">
        <text>Release of an N-terminal tripeptide from a polypeptide, but also has endopeptidase activity.</text>
        <dbReference type="EC" id="3.4.14.9"/>
    </reaction>
</comment>
<dbReference type="GO" id="GO:0004252">
    <property type="term" value="F:serine-type endopeptidase activity"/>
    <property type="evidence" value="ECO:0007669"/>
    <property type="project" value="UniProtKB-UniRule"/>
</dbReference>
<dbReference type="GO" id="GO:0005764">
    <property type="term" value="C:lysosome"/>
    <property type="evidence" value="ECO:0007669"/>
    <property type="project" value="UniProtKB-SubCell"/>
</dbReference>
<evidence type="ECO:0000256" key="13">
    <source>
        <dbReference type="ARBA" id="ARBA00023180"/>
    </source>
</evidence>
<dbReference type="EMBL" id="GBGP01000051">
    <property type="protein sequence ID" value="JAC85132.1"/>
    <property type="molecule type" value="mRNA"/>
</dbReference>
<comment type="subcellular location">
    <subcellularLocation>
        <location evidence="2">Lysosome</location>
    </subcellularLocation>
</comment>
<keyword evidence="5 18" id="KW-0645">Protease</keyword>
<evidence type="ECO:0000256" key="1">
    <source>
        <dbReference type="ARBA" id="ARBA00000884"/>
    </source>
</evidence>
<dbReference type="InterPro" id="IPR030400">
    <property type="entry name" value="Sedolisin_dom"/>
</dbReference>
<feature type="non-terminal residue" evidence="20">
    <location>
        <position position="1"/>
    </location>
</feature>
<dbReference type="Gene3D" id="3.40.50.200">
    <property type="entry name" value="Peptidase S8/S53 domain"/>
    <property type="match status" value="1"/>
</dbReference>
<feature type="active site" description="Charge relay system" evidence="18">
    <location>
        <position position="308"/>
    </location>
</feature>
<evidence type="ECO:0000256" key="14">
    <source>
        <dbReference type="ARBA" id="ARBA00023228"/>
    </source>
</evidence>
<reference evidence="20" key="1">
    <citation type="journal article" date="2014" name="PLoS Genet.">
        <title>Differential Responses to Wnt and PCP Disruption Predict Expression and Developmental Function of Conserved and Novel Genes in a Cnidarian.</title>
        <authorList>
            <person name="Lapebie P."/>
            <person name="Ruggiero A."/>
            <person name="Barreau C."/>
            <person name="Chevalier S."/>
            <person name="Chang P."/>
            <person name="Dru P."/>
            <person name="Houliston E."/>
            <person name="Momose T."/>
        </authorList>
    </citation>
    <scope>NUCLEOTIDE SEQUENCE</scope>
</reference>
<dbReference type="InterPro" id="IPR015366">
    <property type="entry name" value="S53_propep"/>
</dbReference>
<evidence type="ECO:0000256" key="6">
    <source>
        <dbReference type="ARBA" id="ARBA00022723"/>
    </source>
</evidence>
<dbReference type="PANTHER" id="PTHR14218">
    <property type="entry name" value="PROTEASE S8 TRIPEPTIDYL PEPTIDASE I CLN2"/>
    <property type="match status" value="1"/>
</dbReference>
<evidence type="ECO:0000259" key="19">
    <source>
        <dbReference type="PROSITE" id="PS51695"/>
    </source>
</evidence>
<feature type="binding site" evidence="18">
    <location>
        <position position="544"/>
    </location>
    <ligand>
        <name>Ca(2+)</name>
        <dbReference type="ChEBI" id="CHEBI:29108"/>
    </ligand>
</feature>
<evidence type="ECO:0000256" key="11">
    <source>
        <dbReference type="ARBA" id="ARBA00023145"/>
    </source>
</evidence>
<keyword evidence="7" id="KW-0732">Signal</keyword>
<dbReference type="CDD" id="cd11377">
    <property type="entry name" value="Pro-peptidase_S53"/>
    <property type="match status" value="1"/>
</dbReference>
<dbReference type="InterPro" id="IPR036852">
    <property type="entry name" value="Peptidase_S8/S53_dom_sf"/>
</dbReference>
<dbReference type="PROSITE" id="PS51695">
    <property type="entry name" value="SEDOLISIN"/>
    <property type="match status" value="1"/>
</dbReference>
<dbReference type="InterPro" id="IPR050819">
    <property type="entry name" value="Tripeptidyl-peptidase_I"/>
</dbReference>
<keyword evidence="10 18" id="KW-0106">Calcium</keyword>
<evidence type="ECO:0000256" key="4">
    <source>
        <dbReference type="ARBA" id="ARBA00020254"/>
    </source>
</evidence>
<evidence type="ECO:0000256" key="15">
    <source>
        <dbReference type="ARBA" id="ARBA00032232"/>
    </source>
</evidence>
<dbReference type="SMART" id="SM00944">
    <property type="entry name" value="Pro-kuma_activ"/>
    <property type="match status" value="1"/>
</dbReference>
<evidence type="ECO:0000256" key="7">
    <source>
        <dbReference type="ARBA" id="ARBA00022729"/>
    </source>
</evidence>
<comment type="cofactor">
    <cofactor evidence="18">
        <name>Ca(2+)</name>
        <dbReference type="ChEBI" id="CHEBI:29108"/>
    </cofactor>
    <text evidence="18">Binds 1 Ca(2+) ion per subunit.</text>
</comment>
<evidence type="ECO:0000256" key="5">
    <source>
        <dbReference type="ARBA" id="ARBA00022670"/>
    </source>
</evidence>
<feature type="binding site" evidence="18">
    <location>
        <position position="564"/>
    </location>
    <ligand>
        <name>Ca(2+)</name>
        <dbReference type="ChEBI" id="CHEBI:29108"/>
    </ligand>
</feature>
<keyword evidence="6 18" id="KW-0479">Metal-binding</keyword>
<evidence type="ECO:0000256" key="18">
    <source>
        <dbReference type="PROSITE-ProRule" id="PRU01032"/>
    </source>
</evidence>
<evidence type="ECO:0000313" key="20">
    <source>
        <dbReference type="EMBL" id="JAC85132.1"/>
    </source>
</evidence>
<proteinExistence type="evidence at transcript level"/>
<evidence type="ECO:0000256" key="8">
    <source>
        <dbReference type="ARBA" id="ARBA00022801"/>
    </source>
</evidence>
<dbReference type="FunFam" id="3.40.50.200:FF:000012">
    <property type="entry name" value="Tripeptidyl-peptidase 1 preproprotein"/>
    <property type="match status" value="1"/>
</dbReference>
<protein>
    <recommendedName>
        <fullName evidence="4">Tripeptidyl-peptidase 1</fullName>
        <ecNumber evidence="3">3.4.14.9</ecNumber>
    </recommendedName>
    <alternativeName>
        <fullName evidence="15">Tripeptidyl aminopeptidase</fullName>
    </alternativeName>
    <alternativeName>
        <fullName evidence="16">Tripeptidyl-peptidase I</fullName>
    </alternativeName>
</protein>
<dbReference type="EC" id="3.4.14.9" evidence="3"/>
<organism evidence="20">
    <name type="scientific">Clytia hemisphaerica</name>
    <dbReference type="NCBI Taxonomy" id="252671"/>
    <lineage>
        <taxon>Eukaryota</taxon>
        <taxon>Metazoa</taxon>
        <taxon>Cnidaria</taxon>
        <taxon>Hydrozoa</taxon>
        <taxon>Hydroidolina</taxon>
        <taxon>Leptothecata</taxon>
        <taxon>Obeliida</taxon>
        <taxon>Clytiidae</taxon>
        <taxon>Clytia</taxon>
    </lineage>
</organism>
<feature type="active site" description="Charge relay system" evidence="18">
    <location>
        <position position="304"/>
    </location>
</feature>
<dbReference type="Pfam" id="PF09286">
    <property type="entry name" value="Pro-kuma_activ"/>
    <property type="match status" value="1"/>
</dbReference>
<dbReference type="GO" id="GO:0046872">
    <property type="term" value="F:metal ion binding"/>
    <property type="evidence" value="ECO:0007669"/>
    <property type="project" value="UniProtKB-UniRule"/>
</dbReference>
<feature type="active site" description="Charge relay system" evidence="18">
    <location>
        <position position="502"/>
    </location>
</feature>
<evidence type="ECO:0000256" key="9">
    <source>
        <dbReference type="ARBA" id="ARBA00022825"/>
    </source>
</evidence>
<dbReference type="GO" id="GO:0008240">
    <property type="term" value="F:tripeptidyl-peptidase activity"/>
    <property type="evidence" value="ECO:0007669"/>
    <property type="project" value="TreeGrafter"/>
</dbReference>
<accession>A0A069DNI2</accession>
<evidence type="ECO:0000256" key="3">
    <source>
        <dbReference type="ARBA" id="ARBA00012067"/>
    </source>
</evidence>
<keyword evidence="11" id="KW-0865">Zymogen</keyword>
<keyword evidence="14" id="KW-0458">Lysosome</keyword>
<evidence type="ECO:0000256" key="10">
    <source>
        <dbReference type="ARBA" id="ARBA00022837"/>
    </source>
</evidence>
<feature type="domain" description="Peptidase S53" evidence="19">
    <location>
        <begin position="232"/>
        <end position="586"/>
    </location>
</feature>
<keyword evidence="12" id="KW-1015">Disulfide bond</keyword>
<dbReference type="SUPFAM" id="SSF54897">
    <property type="entry name" value="Protease propeptides/inhibitors"/>
    <property type="match status" value="1"/>
</dbReference>
<keyword evidence="13" id="KW-0325">Glycoprotein</keyword>
<feature type="binding site" evidence="18">
    <location>
        <position position="566"/>
    </location>
    <ligand>
        <name>Ca(2+)</name>
        <dbReference type="ChEBI" id="CHEBI:29108"/>
    </ligand>
</feature>
<sequence>LVLLASPSSCVGELKLFRVFKNIFCRNMKGLGLLLLICCCTPLEAVVYSSLEADQSIDYWQDEGWERLERVESDKIIELSFALKQENLQQFEELFWKVSDPDSPFYGKYLSADEITDMIAPSYETITLIEKWLASHGVFDCDLVANRDYMNCRMSCKTAEEILTGAVFFYFRHDKYHKKVIRSASRYYIHAYIAEYLDFVGGVHRFPAVNWLKTKIEDMPEVNAHNRGVHVGVYPKILRQRYNLTTDDIGSHPNNSQVVAQFLEQYFSNADLGEFMSMFVKNDFTHQSEINKVIGPNGAKSGIEASLDTQYIMGTGANITTWFWSTAGRHDNQEPFLLWLQNVASTKEVPPVHSVSYGDVESSLSVPYMQRVNTEFMKAGVRGITILFASGDDGAACKKGKFSPQFPVSSPYITGVGGTGFSNPFTVGPEFAYEISGGGFSNVFDQPKYQTDAVAAYMHTEGVPPQNLFNKTGRAYPDIAALCRHFWVVNNRVPVPGVMGTSASTPSVAGIISMVNEHRLNANKPVMGFLNPFIYKNPQAFYDVTSGCNEGCLTHDKGFCATEGFDPVTGYGSPNFPDLVKAAMAVFKH</sequence>
<feature type="binding site" evidence="18">
    <location>
        <position position="543"/>
    </location>
    <ligand>
        <name>Ca(2+)</name>
        <dbReference type="ChEBI" id="CHEBI:29108"/>
    </ligand>
</feature>
<dbReference type="GO" id="GO:0006508">
    <property type="term" value="P:proteolysis"/>
    <property type="evidence" value="ECO:0007669"/>
    <property type="project" value="UniProtKB-KW"/>
</dbReference>
<evidence type="ECO:0000256" key="2">
    <source>
        <dbReference type="ARBA" id="ARBA00004371"/>
    </source>
</evidence>
<keyword evidence="8 18" id="KW-0378">Hydrolase</keyword>
<evidence type="ECO:0000256" key="16">
    <source>
        <dbReference type="ARBA" id="ARBA00032661"/>
    </source>
</evidence>
<dbReference type="CDD" id="cd04056">
    <property type="entry name" value="Peptidases_S53"/>
    <property type="match status" value="1"/>
</dbReference>
<comment type="function">
    <text evidence="17">Lysosomal serine protease with tripeptidyl-peptidase I activity. May act as a non-specific lysosomal peptidase which generates tripeptides from the breakdown products produced by lysosomal proteinases. Requires substrates with an unsubstituted N-terminus.</text>
</comment>
<name>A0A069DNI2_9CNID</name>